<evidence type="ECO:0000313" key="6">
    <source>
        <dbReference type="Proteomes" id="UP000659654"/>
    </source>
</evidence>
<name>A0A1I7RNC3_BURXY</name>
<keyword evidence="1" id="KW-0812">Transmembrane</keyword>
<feature type="chain" id="PRO_5035359206" evidence="2">
    <location>
        <begin position="18"/>
        <end position="414"/>
    </location>
</feature>
<reference evidence="7" key="1">
    <citation type="submission" date="2016-11" db="UniProtKB">
        <authorList>
            <consortium name="WormBaseParasite"/>
        </authorList>
    </citation>
    <scope>IDENTIFICATION</scope>
</reference>
<dbReference type="Proteomes" id="UP000095284">
    <property type="component" value="Unplaced"/>
</dbReference>
<keyword evidence="6" id="KW-1185">Reference proteome</keyword>
<evidence type="ECO:0000313" key="3">
    <source>
        <dbReference type="EMBL" id="CAD5232047.1"/>
    </source>
</evidence>
<keyword evidence="2" id="KW-0732">Signal</keyword>
<sequence length="414" mass="47780">MVGPVFILLPFFLQIRGYCIGNNGSVCEATRDCYYMRYLDDGIEQEELGCDHQLYGLQKGDDMATQQCFRNESSIHCVCRDRPTFECNRIFSMKFQAVEYVSTQAAALLVIMFIALIWLFSLSKTFFKFLGAWPKEKEVPWYIHYFCLFTEMLITLMSFYTFLHFKLTLFRCDLKATNSAIAVPAFYRMPEYDRGISFASSSFFATSSLSLLRVLILLKGKNQLNRKDVFIWSVFVKLICLMAMSFSHRYLQLTTYDDLARKHSCSFREDLLDFSVLCNQLTLVFLCGSFFVDLVYYISPSFESKSARCDNEVYSSTIEAPLLPKESPEIEIDVKKMSDDIYSIFLQNKSERIVIGSMEKNSNPEKIEVSDSNFHLEPRQTCFVTVVGPAQSSLTSRFGFATDSTIFQRHIILK</sequence>
<feature type="transmembrane region" description="Helical" evidence="1">
    <location>
        <begin position="196"/>
        <end position="218"/>
    </location>
</feature>
<feature type="transmembrane region" description="Helical" evidence="1">
    <location>
        <begin position="230"/>
        <end position="251"/>
    </location>
</feature>
<evidence type="ECO:0000313" key="5">
    <source>
        <dbReference type="Proteomes" id="UP000095284"/>
    </source>
</evidence>
<feature type="transmembrane region" description="Helical" evidence="1">
    <location>
        <begin position="141"/>
        <end position="163"/>
    </location>
</feature>
<feature type="transmembrane region" description="Helical" evidence="1">
    <location>
        <begin position="100"/>
        <end position="120"/>
    </location>
</feature>
<evidence type="ECO:0000256" key="2">
    <source>
        <dbReference type="SAM" id="SignalP"/>
    </source>
</evidence>
<organism evidence="5 7">
    <name type="scientific">Bursaphelenchus xylophilus</name>
    <name type="common">Pinewood nematode worm</name>
    <name type="synonym">Aphelenchoides xylophilus</name>
    <dbReference type="NCBI Taxonomy" id="6326"/>
    <lineage>
        <taxon>Eukaryota</taxon>
        <taxon>Metazoa</taxon>
        <taxon>Ecdysozoa</taxon>
        <taxon>Nematoda</taxon>
        <taxon>Chromadorea</taxon>
        <taxon>Rhabditida</taxon>
        <taxon>Tylenchina</taxon>
        <taxon>Tylenchomorpha</taxon>
        <taxon>Aphelenchoidea</taxon>
        <taxon>Aphelenchoididae</taxon>
        <taxon>Bursaphelenchus</taxon>
    </lineage>
</organism>
<feature type="signal peptide" evidence="2">
    <location>
        <begin position="1"/>
        <end position="17"/>
    </location>
</feature>
<dbReference type="EMBL" id="CAJFDI010000005">
    <property type="protein sequence ID" value="CAD5232047.1"/>
    <property type="molecule type" value="Genomic_DNA"/>
</dbReference>
<dbReference type="Proteomes" id="UP000659654">
    <property type="component" value="Unassembled WGS sequence"/>
</dbReference>
<evidence type="ECO:0000313" key="7">
    <source>
        <dbReference type="WBParaSite" id="BXY_0220900.1"/>
    </source>
</evidence>
<reference evidence="4" key="2">
    <citation type="submission" date="2020-08" db="EMBL/GenBank/DDBJ databases">
        <authorList>
            <person name="Kikuchi T."/>
        </authorList>
    </citation>
    <scope>NUCLEOTIDE SEQUENCE</scope>
    <source>
        <strain evidence="3">Ka4C1</strain>
    </source>
</reference>
<dbReference type="AlphaFoldDB" id="A0A1I7RNC3"/>
<evidence type="ECO:0000313" key="4">
    <source>
        <dbReference type="EMBL" id="CAG9123867.1"/>
    </source>
</evidence>
<protein>
    <submittedName>
        <fullName evidence="3">(pine wood nematode) hypothetical protein</fullName>
    </submittedName>
</protein>
<gene>
    <name evidence="3" type="ORF">BXYJ_LOCUS12138</name>
</gene>
<keyword evidence="1" id="KW-0472">Membrane</keyword>
<proteinExistence type="predicted"/>
<keyword evidence="1" id="KW-1133">Transmembrane helix</keyword>
<evidence type="ECO:0000256" key="1">
    <source>
        <dbReference type="SAM" id="Phobius"/>
    </source>
</evidence>
<feature type="transmembrane region" description="Helical" evidence="1">
    <location>
        <begin position="271"/>
        <end position="298"/>
    </location>
</feature>
<dbReference type="Proteomes" id="UP000582659">
    <property type="component" value="Unassembled WGS sequence"/>
</dbReference>
<dbReference type="WBParaSite" id="BXY_0220900.1">
    <property type="protein sequence ID" value="BXY_0220900.1"/>
    <property type="gene ID" value="BXY_0220900"/>
</dbReference>
<accession>A0A1I7RNC3</accession>
<dbReference type="EMBL" id="CAJFCV020000005">
    <property type="protein sequence ID" value="CAG9123867.1"/>
    <property type="molecule type" value="Genomic_DNA"/>
</dbReference>